<gene>
    <name evidence="5" type="primary">polC_3</name>
    <name evidence="5" type="ORF">CLHOM_29190</name>
</gene>
<evidence type="ECO:0000313" key="6">
    <source>
        <dbReference type="Proteomes" id="UP000037043"/>
    </source>
</evidence>
<dbReference type="InterPro" id="IPR051274">
    <property type="entry name" value="3-5_Exoribonuclease"/>
</dbReference>
<dbReference type="EMBL" id="LHUR01000036">
    <property type="protein sequence ID" value="KOA18635.1"/>
    <property type="molecule type" value="Genomic_DNA"/>
</dbReference>
<keyword evidence="6" id="KW-1185">Reference proteome</keyword>
<dbReference type="RefSeq" id="WP_052222386.1">
    <property type="nucleotide sequence ID" value="NZ_LHUR01000036.1"/>
</dbReference>
<dbReference type="Pfam" id="PF00929">
    <property type="entry name" value="RNase_T"/>
    <property type="match status" value="1"/>
</dbReference>
<keyword evidence="2" id="KW-0378">Hydrolase</keyword>
<dbReference type="AlphaFoldDB" id="A0A0L6Z6P9"/>
<evidence type="ECO:0000313" key="5">
    <source>
        <dbReference type="EMBL" id="KOA18635.1"/>
    </source>
</evidence>
<keyword evidence="3" id="KW-0269">Exonuclease</keyword>
<dbReference type="InterPro" id="IPR047201">
    <property type="entry name" value="ERI-1_3'hExo-like"/>
</dbReference>
<feature type="domain" description="Exonuclease" evidence="4">
    <location>
        <begin position="2"/>
        <end position="192"/>
    </location>
</feature>
<keyword evidence="5" id="KW-0808">Transferase</keyword>
<dbReference type="CDD" id="cd06133">
    <property type="entry name" value="ERI-1_3'hExo_like"/>
    <property type="match status" value="1"/>
</dbReference>
<dbReference type="EC" id="2.7.7.7" evidence="5"/>
<dbReference type="PATRIC" id="fig|1121318.3.peg.2929"/>
<comment type="caution">
    <text evidence="5">The sequence shown here is derived from an EMBL/GenBank/DDBJ whole genome shotgun (WGS) entry which is preliminary data.</text>
</comment>
<evidence type="ECO:0000259" key="4">
    <source>
        <dbReference type="SMART" id="SM00479"/>
    </source>
</evidence>
<evidence type="ECO:0000256" key="3">
    <source>
        <dbReference type="ARBA" id="ARBA00022839"/>
    </source>
</evidence>
<evidence type="ECO:0000256" key="1">
    <source>
        <dbReference type="ARBA" id="ARBA00022722"/>
    </source>
</evidence>
<protein>
    <submittedName>
        <fullName evidence="5">DNA polymerase III PolC-type</fullName>
        <ecNumber evidence="5">2.7.7.7</ecNumber>
    </submittedName>
</protein>
<dbReference type="GO" id="GO:0000175">
    <property type="term" value="F:3'-5'-RNA exonuclease activity"/>
    <property type="evidence" value="ECO:0007669"/>
    <property type="project" value="InterPro"/>
</dbReference>
<reference evidence="6" key="1">
    <citation type="submission" date="2015-08" db="EMBL/GenBank/DDBJ databases">
        <title>Genome sequence of the strict anaerobe Clostridium homopropionicum LuHBu1 (DSM 5847T).</title>
        <authorList>
            <person name="Poehlein A."/>
            <person name="Beck M."/>
            <person name="Schiel-Bengelsdorf B."/>
            <person name="Bengelsdorf F.R."/>
            <person name="Daniel R."/>
            <person name="Duerre P."/>
        </authorList>
    </citation>
    <scope>NUCLEOTIDE SEQUENCE [LARGE SCALE GENOMIC DNA]</scope>
    <source>
        <strain evidence="6">DSM 5847</strain>
    </source>
</reference>
<dbReference type="PANTHER" id="PTHR23044">
    <property type="entry name" value="3'-5' EXONUCLEASE ERI1-RELATED"/>
    <property type="match status" value="1"/>
</dbReference>
<dbReference type="GO" id="GO:0003887">
    <property type="term" value="F:DNA-directed DNA polymerase activity"/>
    <property type="evidence" value="ECO:0007669"/>
    <property type="project" value="UniProtKB-EC"/>
</dbReference>
<sequence length="263" mass="30941">MNYIIFDLEFNQSYDSTKRRSIIKKASNKECPFEIIQIGAVKLDEKLELIDKMDRLIKPVIYPEVNPFVQELTGITTEMLKLAAPFYEIYNEFTEFLKSNRAILCVWGKADIKELFRNVKYHKLDLSLIPKEYINLQKHASKHLNCPKGTSIGLSNAVNLLNIPSKDEFHNAFMDAYYTAEIFRKIYNDSMKPKIYNINENRSSNKRNSRMPSIDTEGLFKQFEKMYNREITEEEKSMIKLSYMMGKTRQFQIEIPDNKPTIQ</sequence>
<dbReference type="InterPro" id="IPR012337">
    <property type="entry name" value="RNaseH-like_sf"/>
</dbReference>
<dbReference type="Gene3D" id="3.30.420.10">
    <property type="entry name" value="Ribonuclease H-like superfamily/Ribonuclease H"/>
    <property type="match status" value="1"/>
</dbReference>
<accession>A0A0L6Z6P9</accession>
<dbReference type="Proteomes" id="UP000037043">
    <property type="component" value="Unassembled WGS sequence"/>
</dbReference>
<organism evidence="5 6">
    <name type="scientific">Clostridium homopropionicum DSM 5847</name>
    <dbReference type="NCBI Taxonomy" id="1121318"/>
    <lineage>
        <taxon>Bacteria</taxon>
        <taxon>Bacillati</taxon>
        <taxon>Bacillota</taxon>
        <taxon>Clostridia</taxon>
        <taxon>Eubacteriales</taxon>
        <taxon>Clostridiaceae</taxon>
        <taxon>Clostridium</taxon>
    </lineage>
</organism>
<keyword evidence="5" id="KW-0548">Nucleotidyltransferase</keyword>
<keyword evidence="1" id="KW-0540">Nuclease</keyword>
<dbReference type="PANTHER" id="PTHR23044:SF61">
    <property type="entry name" value="3'-5' EXORIBONUCLEASE 1-RELATED"/>
    <property type="match status" value="1"/>
</dbReference>
<dbReference type="SUPFAM" id="SSF53098">
    <property type="entry name" value="Ribonuclease H-like"/>
    <property type="match status" value="1"/>
</dbReference>
<evidence type="ECO:0000256" key="2">
    <source>
        <dbReference type="ARBA" id="ARBA00022801"/>
    </source>
</evidence>
<dbReference type="GO" id="GO:0003676">
    <property type="term" value="F:nucleic acid binding"/>
    <property type="evidence" value="ECO:0007669"/>
    <property type="project" value="InterPro"/>
</dbReference>
<proteinExistence type="predicted"/>
<dbReference type="STRING" id="36844.SAMN04488501_11056"/>
<dbReference type="SMART" id="SM00479">
    <property type="entry name" value="EXOIII"/>
    <property type="match status" value="1"/>
</dbReference>
<dbReference type="InterPro" id="IPR013520">
    <property type="entry name" value="Ribonucl_H"/>
</dbReference>
<name>A0A0L6Z6P9_9CLOT</name>
<dbReference type="InterPro" id="IPR036397">
    <property type="entry name" value="RNaseH_sf"/>
</dbReference>